<protein>
    <recommendedName>
        <fullName evidence="3">DUF2577 domain-containing protein</fullName>
    </recommendedName>
</protein>
<organism evidence="1 2">
    <name type="scientific">Methanolapillus millepedarum</name>
    <dbReference type="NCBI Taxonomy" id="3028296"/>
    <lineage>
        <taxon>Archaea</taxon>
        <taxon>Methanobacteriati</taxon>
        <taxon>Methanobacteriota</taxon>
        <taxon>Stenosarchaea group</taxon>
        <taxon>Methanomicrobia</taxon>
        <taxon>Methanosarcinales</taxon>
        <taxon>Methanosarcinaceae</taxon>
        <taxon>Methanolapillus</taxon>
    </lineage>
</organism>
<proteinExistence type="predicted"/>
<gene>
    <name evidence="1" type="ORF">MsAc7_17580</name>
</gene>
<reference evidence="1 2" key="1">
    <citation type="submission" date="2023-07" db="EMBL/GenBank/DDBJ databases">
        <title>Closed genoem sequence of Methanosarcinaceae archaeon Ac7.</title>
        <authorList>
            <person name="Poehlein A."/>
            <person name="Protasov E."/>
            <person name="Platt K."/>
            <person name="Reeh H."/>
            <person name="Daniel R."/>
            <person name="Brune A."/>
        </authorList>
    </citation>
    <scope>NUCLEOTIDE SEQUENCE [LARGE SCALE GENOMIC DNA]</scope>
    <source>
        <strain evidence="1 2">Ac7</strain>
    </source>
</reference>
<evidence type="ECO:0000313" key="2">
    <source>
        <dbReference type="Proteomes" id="UP001303587"/>
    </source>
</evidence>
<dbReference type="InterPro" id="IPR022555">
    <property type="entry name" value="DUF2577"/>
</dbReference>
<dbReference type="Pfam" id="PF10844">
    <property type="entry name" value="DUF2577"/>
    <property type="match status" value="1"/>
</dbReference>
<accession>A0AA96V5A7</accession>
<dbReference type="EMBL" id="CP131060">
    <property type="protein sequence ID" value="WNY26185.1"/>
    <property type="molecule type" value="Genomic_DNA"/>
</dbReference>
<name>A0AA96V5A7_9EURY</name>
<dbReference type="AlphaFoldDB" id="A0AA96V5A7"/>
<sequence length="126" mass="13748">MTGSANALTALVKQAAVEAVAAGNPAEIRKGEVISVNPLQIKTDEFLTLSEKQLILTEAIKDTIVEVSIQWTTEEAALHTHGVRGKKGMVVYRALEVGDIVLLLRMQGGQQFIVIDAIKRIRERTL</sequence>
<evidence type="ECO:0008006" key="3">
    <source>
        <dbReference type="Google" id="ProtNLM"/>
    </source>
</evidence>
<dbReference type="Proteomes" id="UP001303587">
    <property type="component" value="Chromosome"/>
</dbReference>
<evidence type="ECO:0000313" key="1">
    <source>
        <dbReference type="EMBL" id="WNY26185.1"/>
    </source>
</evidence>
<dbReference type="GeneID" id="89230852"/>
<dbReference type="RefSeq" id="WP_338102515.1">
    <property type="nucleotide sequence ID" value="NZ_CP131060.1"/>
</dbReference>
<keyword evidence="2" id="KW-1185">Reference proteome</keyword>